<reference evidence="1" key="1">
    <citation type="submission" date="2016-05" db="EMBL/GenBank/DDBJ databases">
        <authorList>
            <person name="Lavstsen T."/>
            <person name="Jespersen J.S."/>
        </authorList>
    </citation>
    <scope>NUCLEOTIDE SEQUENCE</scope>
    <source>
        <tissue evidence="1">Brain</tissue>
    </source>
</reference>
<evidence type="ECO:0000313" key="1">
    <source>
        <dbReference type="EMBL" id="SBR71557.1"/>
    </source>
</evidence>
<gene>
    <name evidence="1" type="primary">CU457778.1</name>
</gene>
<dbReference type="PANTHER" id="PTHR31751:SF42">
    <property type="entry name" value="PROTEIN CBG10204"/>
    <property type="match status" value="1"/>
</dbReference>
<dbReference type="EMBL" id="HAEH01003550">
    <property type="protein sequence ID" value="SBR71557.1"/>
    <property type="molecule type" value="Transcribed_RNA"/>
</dbReference>
<protein>
    <submittedName>
        <fullName evidence="1">Uncharacterized protein</fullName>
    </submittedName>
</protein>
<dbReference type="AlphaFoldDB" id="A0A1A8NS63"/>
<accession>A0A1A8NS63</accession>
<dbReference type="PANTHER" id="PTHR31751">
    <property type="entry name" value="SI:CH211-108C17.2-RELATED-RELATED"/>
    <property type="match status" value="1"/>
</dbReference>
<proteinExistence type="predicted"/>
<organism evidence="1">
    <name type="scientific">Nothobranchius rachovii</name>
    <name type="common">bluefin notho</name>
    <dbReference type="NCBI Taxonomy" id="451742"/>
    <lineage>
        <taxon>Eukaryota</taxon>
        <taxon>Metazoa</taxon>
        <taxon>Chordata</taxon>
        <taxon>Craniata</taxon>
        <taxon>Vertebrata</taxon>
        <taxon>Euteleostomi</taxon>
        <taxon>Actinopterygii</taxon>
        <taxon>Neopterygii</taxon>
        <taxon>Teleostei</taxon>
        <taxon>Neoteleostei</taxon>
        <taxon>Acanthomorphata</taxon>
        <taxon>Ovalentaria</taxon>
        <taxon>Atherinomorphae</taxon>
        <taxon>Cyprinodontiformes</taxon>
        <taxon>Nothobranchiidae</taxon>
        <taxon>Nothobranchius</taxon>
    </lineage>
</organism>
<reference evidence="1" key="2">
    <citation type="submission" date="2016-06" db="EMBL/GenBank/DDBJ databases">
        <title>The genome of a short-lived fish provides insights into sex chromosome evolution and the genetic control of aging.</title>
        <authorList>
            <person name="Reichwald K."/>
            <person name="Felder M."/>
            <person name="Petzold A."/>
            <person name="Koch P."/>
            <person name="Groth M."/>
            <person name="Platzer M."/>
        </authorList>
    </citation>
    <scope>NUCLEOTIDE SEQUENCE</scope>
    <source>
        <tissue evidence="1">Brain</tissue>
    </source>
</reference>
<name>A0A1A8NS63_9TELE</name>
<sequence length="256" mass="29379">MLSGECRSDSLGHCSKYGSYTIIEERLNKVIDVHLVQSSEVLNSSWCELEGLKRSIRPFSDNDMSVYVLVTDRNRQVAKWVREQLGPQGTRHFYDVWHCGKGLPKKLDTVSRESGCEDLVLWRQSIVNHLWTAASTPDANPDLMEAKWKSLVNHAQDIHKHGIQGFPSCLHPPLVGQDWNKQWLIPDCCWLLFIITAMATETWLEPRPVWTDMQLAIHALKKVDGLCSQSKINRLMSMPQHYSAGCRRPTTRTLHY</sequence>